<dbReference type="PANTHER" id="PTHR43885">
    <property type="entry name" value="HALOACID DEHALOGENASE-LIKE HYDROLASE"/>
    <property type="match status" value="1"/>
</dbReference>
<accession>A0A418XX35</accession>
<sequence>MQIANTDYAGIIFDMDGTLVDSRLDFTLIRHELDCPEGIGVLEFIDTLPRDRQPAAREVVLRHERNGAMKARWMPGAKACLERLAANGIPTAILTRNAREITALTIERLGIPISHWLAREDAPPKPAPEGLLSIAADWQMAPATLAYVGDFKYDLLAARNAGMVGVYYNGDGRNLHGHLADRIIHHFDEL</sequence>
<dbReference type="RefSeq" id="WP_102791092.1">
    <property type="nucleotide sequence ID" value="NZ_QYYA01000003.1"/>
</dbReference>
<proteinExistence type="predicted"/>
<dbReference type="NCBIfam" id="TIGR01509">
    <property type="entry name" value="HAD-SF-IA-v3"/>
    <property type="match status" value="1"/>
</dbReference>
<dbReference type="InterPro" id="IPR036412">
    <property type="entry name" value="HAD-like_sf"/>
</dbReference>
<keyword evidence="1" id="KW-0378">Hydrolase</keyword>
<dbReference type="PANTHER" id="PTHR43885:SF1">
    <property type="entry name" value="SUPERFAMILY HYDROLASE, PUTATIVE (AFU_ORTHOLOGUE AFUA_4G13290)-RELATED"/>
    <property type="match status" value="1"/>
</dbReference>
<comment type="caution">
    <text evidence="1">The sequence shown here is derived from an EMBL/GenBank/DDBJ whole genome shotgun (WGS) entry which is preliminary data.</text>
</comment>
<reference evidence="1 2" key="1">
    <citation type="submission" date="2018-09" db="EMBL/GenBank/DDBJ databases">
        <title>Alcanivorax profundi sp. nov., isolated from 1000 m-depth seawater of the Mariana Trench.</title>
        <authorList>
            <person name="Liu J."/>
        </authorList>
    </citation>
    <scope>NUCLEOTIDE SEQUENCE [LARGE SCALE GENOMIC DNA]</scope>
    <source>
        <strain evidence="1 2">MTEO17</strain>
    </source>
</reference>
<evidence type="ECO:0000313" key="2">
    <source>
        <dbReference type="Proteomes" id="UP000283734"/>
    </source>
</evidence>
<dbReference type="Gene3D" id="1.10.260.80">
    <property type="match status" value="1"/>
</dbReference>
<name>A0A418XX35_9GAMM</name>
<dbReference type="NCBIfam" id="TIGR01549">
    <property type="entry name" value="HAD-SF-IA-v1"/>
    <property type="match status" value="1"/>
</dbReference>
<evidence type="ECO:0000313" key="1">
    <source>
        <dbReference type="EMBL" id="RJG17363.1"/>
    </source>
</evidence>
<keyword evidence="2" id="KW-1185">Reference proteome</keyword>
<dbReference type="OrthoDB" id="5623813at2"/>
<dbReference type="SFLD" id="SFLDS00003">
    <property type="entry name" value="Haloacid_Dehalogenase"/>
    <property type="match status" value="1"/>
</dbReference>
<dbReference type="SFLD" id="SFLDG01129">
    <property type="entry name" value="C1.5:_HAD__Beta-PGM__Phosphata"/>
    <property type="match status" value="1"/>
</dbReference>
<dbReference type="SUPFAM" id="SSF56784">
    <property type="entry name" value="HAD-like"/>
    <property type="match status" value="1"/>
</dbReference>
<dbReference type="AlphaFoldDB" id="A0A418XX35"/>
<dbReference type="Proteomes" id="UP000283734">
    <property type="component" value="Unassembled WGS sequence"/>
</dbReference>
<dbReference type="EMBL" id="QYYA01000003">
    <property type="protein sequence ID" value="RJG17363.1"/>
    <property type="molecule type" value="Genomic_DNA"/>
</dbReference>
<gene>
    <name evidence="1" type="ORF">D4A39_11610</name>
</gene>
<dbReference type="InterPro" id="IPR023214">
    <property type="entry name" value="HAD_sf"/>
</dbReference>
<organism evidence="1 2">
    <name type="scientific">Alcanivorax profundi</name>
    <dbReference type="NCBI Taxonomy" id="2338368"/>
    <lineage>
        <taxon>Bacteria</taxon>
        <taxon>Pseudomonadati</taxon>
        <taxon>Pseudomonadota</taxon>
        <taxon>Gammaproteobacteria</taxon>
        <taxon>Oceanospirillales</taxon>
        <taxon>Alcanivoracaceae</taxon>
        <taxon>Alcanivorax</taxon>
    </lineage>
</organism>
<dbReference type="InterPro" id="IPR006439">
    <property type="entry name" value="HAD-SF_hydro_IA"/>
</dbReference>
<dbReference type="Gene3D" id="3.40.50.1000">
    <property type="entry name" value="HAD superfamily/HAD-like"/>
    <property type="match status" value="1"/>
</dbReference>
<dbReference type="GO" id="GO:0016787">
    <property type="term" value="F:hydrolase activity"/>
    <property type="evidence" value="ECO:0007669"/>
    <property type="project" value="UniProtKB-KW"/>
</dbReference>
<dbReference type="Pfam" id="PF00702">
    <property type="entry name" value="Hydrolase"/>
    <property type="match status" value="1"/>
</dbReference>
<protein>
    <submittedName>
        <fullName evidence="1">HAD family hydrolase</fullName>
    </submittedName>
</protein>